<keyword evidence="2" id="KW-1185">Reference proteome</keyword>
<dbReference type="Proteomes" id="UP000075886">
    <property type="component" value="Unassembled WGS sequence"/>
</dbReference>
<protein>
    <submittedName>
        <fullName evidence="1">Uncharacterized protein</fullName>
    </submittedName>
</protein>
<reference evidence="2" key="1">
    <citation type="submission" date="2014-01" db="EMBL/GenBank/DDBJ databases">
        <title>The Genome Sequence of Anopheles farauti FAR1 (V2).</title>
        <authorList>
            <consortium name="The Broad Institute Genomics Platform"/>
            <person name="Neafsey D.E."/>
            <person name="Besansky N."/>
            <person name="Howell P."/>
            <person name="Walton C."/>
            <person name="Young S.K."/>
            <person name="Zeng Q."/>
            <person name="Gargeya S."/>
            <person name="Fitzgerald M."/>
            <person name="Haas B."/>
            <person name="Abouelleil A."/>
            <person name="Allen A.W."/>
            <person name="Alvarado L."/>
            <person name="Arachchi H.M."/>
            <person name="Berlin A.M."/>
            <person name="Chapman S.B."/>
            <person name="Gainer-Dewar J."/>
            <person name="Goldberg J."/>
            <person name="Griggs A."/>
            <person name="Gujja S."/>
            <person name="Hansen M."/>
            <person name="Howarth C."/>
            <person name="Imamovic A."/>
            <person name="Ireland A."/>
            <person name="Larimer J."/>
            <person name="McCowan C."/>
            <person name="Murphy C."/>
            <person name="Pearson M."/>
            <person name="Poon T.W."/>
            <person name="Priest M."/>
            <person name="Roberts A."/>
            <person name="Saif S."/>
            <person name="Shea T."/>
            <person name="Sisk P."/>
            <person name="Sykes S."/>
            <person name="Wortman J."/>
            <person name="Nusbaum C."/>
            <person name="Birren B."/>
        </authorList>
    </citation>
    <scope>NUCLEOTIDE SEQUENCE [LARGE SCALE GENOMIC DNA]</scope>
    <source>
        <strain evidence="2">FAR1</strain>
    </source>
</reference>
<proteinExistence type="predicted"/>
<evidence type="ECO:0000313" key="2">
    <source>
        <dbReference type="Proteomes" id="UP000075886"/>
    </source>
</evidence>
<evidence type="ECO:0000313" key="1">
    <source>
        <dbReference type="EnsemblMetazoa" id="AFAF019642-PA"/>
    </source>
</evidence>
<accession>A0A182QYV2</accession>
<dbReference type="AlphaFoldDB" id="A0A182QYV2"/>
<dbReference type="VEuPathDB" id="VectorBase:AFAF019642"/>
<sequence>MKASACRAASDSSSLLMPENCALAYCVPGSLLIDAGSTETETRKKKDEAAKALHKPADCLTLVPLVDGSLAVTEDAADVAPAPEPDGWLLSSGHSNTQRSFESISFSGYFFHRSSRLMSSSSGFTIDCTMNLCLFFSFESNMNGCRTTALAVGKKFRTKDLVRLVMAVLLA</sequence>
<organism evidence="1 2">
    <name type="scientific">Anopheles farauti</name>
    <dbReference type="NCBI Taxonomy" id="69004"/>
    <lineage>
        <taxon>Eukaryota</taxon>
        <taxon>Metazoa</taxon>
        <taxon>Ecdysozoa</taxon>
        <taxon>Arthropoda</taxon>
        <taxon>Hexapoda</taxon>
        <taxon>Insecta</taxon>
        <taxon>Pterygota</taxon>
        <taxon>Neoptera</taxon>
        <taxon>Endopterygota</taxon>
        <taxon>Diptera</taxon>
        <taxon>Nematocera</taxon>
        <taxon>Culicoidea</taxon>
        <taxon>Culicidae</taxon>
        <taxon>Anophelinae</taxon>
        <taxon>Anopheles</taxon>
    </lineage>
</organism>
<name>A0A182QYV2_9DIPT</name>
<dbReference type="EMBL" id="AXCN02002167">
    <property type="status" value="NOT_ANNOTATED_CDS"/>
    <property type="molecule type" value="Genomic_DNA"/>
</dbReference>
<reference evidence="1" key="2">
    <citation type="submission" date="2020-05" db="UniProtKB">
        <authorList>
            <consortium name="EnsemblMetazoa"/>
        </authorList>
    </citation>
    <scope>IDENTIFICATION</scope>
    <source>
        <strain evidence="1">FAR1</strain>
    </source>
</reference>
<dbReference type="EnsemblMetazoa" id="AFAF019642-RA">
    <property type="protein sequence ID" value="AFAF019642-PA"/>
    <property type="gene ID" value="AFAF019642"/>
</dbReference>